<accession>A0A7Z2W229</accession>
<reference evidence="1 2" key="1">
    <citation type="submission" date="2020-04" db="EMBL/GenBank/DDBJ databases">
        <title>Genome sequencing of novel species.</title>
        <authorList>
            <person name="Heo J."/>
            <person name="Kim S.-J."/>
            <person name="Kim J.-S."/>
            <person name="Hong S.-B."/>
            <person name="Kwon S.-W."/>
        </authorList>
    </citation>
    <scope>NUCLEOTIDE SEQUENCE [LARGE SCALE GENOMIC DNA]</scope>
    <source>
        <strain evidence="1 2">GN2-R2</strain>
    </source>
</reference>
<dbReference type="EMBL" id="CP051685">
    <property type="protein sequence ID" value="QJE03037.1"/>
    <property type="molecule type" value="Genomic_DNA"/>
</dbReference>
<gene>
    <name evidence="1" type="ORF">HH212_26130</name>
</gene>
<protein>
    <submittedName>
        <fullName evidence="1">Uncharacterized protein</fullName>
    </submittedName>
</protein>
<keyword evidence="2" id="KW-1185">Reference proteome</keyword>
<dbReference type="Proteomes" id="UP000502415">
    <property type="component" value="Chromosome"/>
</dbReference>
<proteinExistence type="predicted"/>
<dbReference type="AlphaFoldDB" id="A0A7Z2W229"/>
<evidence type="ECO:0000313" key="1">
    <source>
        <dbReference type="EMBL" id="QJE03037.1"/>
    </source>
</evidence>
<evidence type="ECO:0000313" key="2">
    <source>
        <dbReference type="Proteomes" id="UP000502415"/>
    </source>
</evidence>
<dbReference type="RefSeq" id="WP_170205118.1">
    <property type="nucleotide sequence ID" value="NZ_CP051685.1"/>
</dbReference>
<sequence length="151" mass="16863">METYVTYLPDGSLDGCFIQEPPEEHADRMIPVEPAVALNWCTYRANEARDGVELAPPAPAAPPEVLDYTAAVQAMLDAKPKERRYDGILSACTYATSTVPRFKAEGQACVEWRDAVWARCYQLMADVEVGKMPRPTVDELLAMLPELMWPE</sequence>
<organism evidence="1 2">
    <name type="scientific">Massilia forsythiae</name>
    <dbReference type="NCBI Taxonomy" id="2728020"/>
    <lineage>
        <taxon>Bacteria</taxon>
        <taxon>Pseudomonadati</taxon>
        <taxon>Pseudomonadota</taxon>
        <taxon>Betaproteobacteria</taxon>
        <taxon>Burkholderiales</taxon>
        <taxon>Oxalobacteraceae</taxon>
        <taxon>Telluria group</taxon>
        <taxon>Massilia</taxon>
    </lineage>
</organism>
<dbReference type="KEGG" id="mfy:HH212_26130"/>
<name>A0A7Z2W229_9BURK</name>